<protein>
    <submittedName>
        <fullName evidence="1">Uncharacterized protein</fullName>
    </submittedName>
</protein>
<organism evidence="1 2">
    <name type="scientific">Emergomyces africanus</name>
    <dbReference type="NCBI Taxonomy" id="1955775"/>
    <lineage>
        <taxon>Eukaryota</taxon>
        <taxon>Fungi</taxon>
        <taxon>Dikarya</taxon>
        <taxon>Ascomycota</taxon>
        <taxon>Pezizomycotina</taxon>
        <taxon>Eurotiomycetes</taxon>
        <taxon>Eurotiomycetidae</taxon>
        <taxon>Onygenales</taxon>
        <taxon>Ajellomycetaceae</taxon>
        <taxon>Emergomyces</taxon>
    </lineage>
</organism>
<sequence length="178" mass="20555">MAIFQTRGSQFVHHATFLSILRQKNICLRHSQFIPEASLPTLQSVSGNGVPVLHRLSELGQFRSSKVLRWQINPRLVNLFKDTVRTYPEWNIVSFQVSISIDYSRSRWDPYSAESEITLTYTDSLAEMLRHDQHLLSIKFLGISKMRRELHQLQYIYAMLLDSALATEPYATLTQKAG</sequence>
<dbReference type="EMBL" id="LGUA01000227">
    <property type="protein sequence ID" value="OAX83015.1"/>
    <property type="molecule type" value="Genomic_DNA"/>
</dbReference>
<evidence type="ECO:0000313" key="2">
    <source>
        <dbReference type="Proteomes" id="UP000091918"/>
    </source>
</evidence>
<proteinExistence type="predicted"/>
<comment type="caution">
    <text evidence="1">The sequence shown here is derived from an EMBL/GenBank/DDBJ whole genome shotgun (WGS) entry which is preliminary data.</text>
</comment>
<gene>
    <name evidence="1" type="ORF">ACJ72_02632</name>
</gene>
<reference evidence="1 2" key="1">
    <citation type="submission" date="2015-07" db="EMBL/GenBank/DDBJ databases">
        <title>Emmonsia species relationships and genome sequence.</title>
        <authorList>
            <person name="Cuomo C.A."/>
            <person name="Schwartz I.S."/>
            <person name="Kenyon C."/>
            <person name="de Hoog G.S."/>
            <person name="Govender N.P."/>
            <person name="Botha A."/>
            <person name="Moreno L."/>
            <person name="de Vries M."/>
            <person name="Munoz J.F."/>
            <person name="Stielow J.B."/>
        </authorList>
    </citation>
    <scope>NUCLEOTIDE SEQUENCE [LARGE SCALE GENOMIC DNA]</scope>
    <source>
        <strain evidence="1 2">CBS 136260</strain>
    </source>
</reference>
<accession>A0A1B7P1W1</accession>
<evidence type="ECO:0000313" key="1">
    <source>
        <dbReference type="EMBL" id="OAX83015.1"/>
    </source>
</evidence>
<dbReference type="Proteomes" id="UP000091918">
    <property type="component" value="Unassembled WGS sequence"/>
</dbReference>
<dbReference type="AlphaFoldDB" id="A0A1B7P1W1"/>
<name>A0A1B7P1W1_9EURO</name>
<keyword evidence="2" id="KW-1185">Reference proteome</keyword>